<gene>
    <name evidence="2" type="ORF">PAECIP111893_01733</name>
</gene>
<dbReference type="RefSeq" id="WP_236340072.1">
    <property type="nucleotide sequence ID" value="NZ_CAKMMF010000007.1"/>
</dbReference>
<accession>A0ABN8GB73</accession>
<organism evidence="2 3">
    <name type="scientific">Paenibacillus plantiphilus</name>
    <dbReference type="NCBI Taxonomy" id="2905650"/>
    <lineage>
        <taxon>Bacteria</taxon>
        <taxon>Bacillati</taxon>
        <taxon>Bacillota</taxon>
        <taxon>Bacilli</taxon>
        <taxon>Bacillales</taxon>
        <taxon>Paenibacillaceae</taxon>
        <taxon>Paenibacillus</taxon>
    </lineage>
</organism>
<evidence type="ECO:0000313" key="2">
    <source>
        <dbReference type="EMBL" id="CAH1201808.1"/>
    </source>
</evidence>
<dbReference type="InterPro" id="IPR037523">
    <property type="entry name" value="VOC_core"/>
</dbReference>
<comment type="caution">
    <text evidence="2">The sequence shown here is derived from an EMBL/GenBank/DDBJ whole genome shotgun (WGS) entry which is preliminary data.</text>
</comment>
<protein>
    <recommendedName>
        <fullName evidence="1">VOC domain-containing protein</fullName>
    </recommendedName>
</protein>
<dbReference type="SUPFAM" id="SSF54593">
    <property type="entry name" value="Glyoxalase/Bleomycin resistance protein/Dihydroxybiphenyl dioxygenase"/>
    <property type="match status" value="1"/>
</dbReference>
<keyword evidence="3" id="KW-1185">Reference proteome</keyword>
<dbReference type="PROSITE" id="PS51819">
    <property type="entry name" value="VOC"/>
    <property type="match status" value="1"/>
</dbReference>
<evidence type="ECO:0000259" key="1">
    <source>
        <dbReference type="PROSITE" id="PS51819"/>
    </source>
</evidence>
<name>A0ABN8GB73_9BACL</name>
<dbReference type="Proteomes" id="UP000838686">
    <property type="component" value="Unassembled WGS sequence"/>
</dbReference>
<dbReference type="EMBL" id="CAKMMF010000007">
    <property type="protein sequence ID" value="CAH1201808.1"/>
    <property type="molecule type" value="Genomic_DNA"/>
</dbReference>
<reference evidence="2" key="1">
    <citation type="submission" date="2022-01" db="EMBL/GenBank/DDBJ databases">
        <authorList>
            <person name="Criscuolo A."/>
        </authorList>
    </citation>
    <scope>NUCLEOTIDE SEQUENCE</scope>
    <source>
        <strain evidence="2">CIP111893</strain>
    </source>
</reference>
<feature type="domain" description="VOC" evidence="1">
    <location>
        <begin position="3"/>
        <end position="120"/>
    </location>
</feature>
<dbReference type="InterPro" id="IPR029068">
    <property type="entry name" value="Glyas_Bleomycin-R_OHBP_Dase"/>
</dbReference>
<evidence type="ECO:0000313" key="3">
    <source>
        <dbReference type="Proteomes" id="UP000838686"/>
    </source>
</evidence>
<proteinExistence type="predicted"/>
<sequence length="228" mass="25295">MLKLQCVTLLTPMLEQQKIFYTQVIGLPILNDCTDAFTVKIGHSHLKFERSTIAGASPFYHFAFDILGNKLDEATVWLNARGIALNGLPQHTDQFYSATWNSTSIYFYDPAGNIVEFIARHNFNHSSMDPFTTDSLLNISEIGLVVHHVPAASELLRSYFSIDGYKDSNDSFAAVGDEDGLFILSADQRVWLGSNKKAGVYKTEVVIEGAGNKGELLIEGYPYKITAC</sequence>
<dbReference type="Gene3D" id="3.10.180.10">
    <property type="entry name" value="2,3-Dihydroxybiphenyl 1,2-Dioxygenase, domain 1"/>
    <property type="match status" value="1"/>
</dbReference>